<feature type="domain" description="Transposase IS116/IS110/IS902 C-terminal" evidence="3">
    <location>
        <begin position="325"/>
        <end position="408"/>
    </location>
</feature>
<dbReference type="PANTHER" id="PTHR33055:SF3">
    <property type="entry name" value="PUTATIVE TRANSPOSASE FOR IS117-RELATED"/>
    <property type="match status" value="1"/>
</dbReference>
<proteinExistence type="predicted"/>
<feature type="region of interest" description="Disordered" evidence="1">
    <location>
        <begin position="1"/>
        <end position="21"/>
    </location>
</feature>
<feature type="region of interest" description="Disordered" evidence="1">
    <location>
        <begin position="451"/>
        <end position="470"/>
    </location>
</feature>
<evidence type="ECO:0000259" key="2">
    <source>
        <dbReference type="Pfam" id="PF01548"/>
    </source>
</evidence>
<evidence type="ECO:0000313" key="5">
    <source>
        <dbReference type="Proteomes" id="UP001387100"/>
    </source>
</evidence>
<evidence type="ECO:0000256" key="1">
    <source>
        <dbReference type="SAM" id="MobiDB-lite"/>
    </source>
</evidence>
<dbReference type="InterPro" id="IPR047650">
    <property type="entry name" value="Transpos_IS110"/>
</dbReference>
<organism evidence="4 5">
    <name type="scientific">Pseudokineococcus basanitobsidens</name>
    <dbReference type="NCBI Taxonomy" id="1926649"/>
    <lineage>
        <taxon>Bacteria</taxon>
        <taxon>Bacillati</taxon>
        <taxon>Actinomycetota</taxon>
        <taxon>Actinomycetes</taxon>
        <taxon>Kineosporiales</taxon>
        <taxon>Kineosporiaceae</taxon>
        <taxon>Pseudokineococcus</taxon>
    </lineage>
</organism>
<feature type="domain" description="Transposase IS110-like N-terminal" evidence="2">
    <location>
        <begin position="44"/>
        <end position="201"/>
    </location>
</feature>
<sequence length="470" mass="49953">MKNGSQTTRTTTGAGGLSRGDRRRNARLGRLREVVGRDWAVLAVDLADRVQAAVVVDHDSRVLARRVLRGRAWDLAEVLTWARGVATGHGFAGLVLACEPTGHRWRVLGEIAAAAGVPLVCVSPMLVARGREGEDLTRDKTDDRDAVVIARLTVQLRCYLPEQADPAWARLRHLGARRAQLITRAGAARQQAADLVQGCWPALLDAAAAPLDSATWRAAAALALHAAVDAGGDVGAVRARSRARFTARVARGVRAGGGRRVCRRVAEAVHAAAGPAGAGAGVAAQRHGALERAAFALTDLSAATTELAEVEARMLTVLADLGLDEIAASIPGVSPVGVAAILAESGDPTRFDRARALVKHAGLSPVRNESGTLRGQTTTSRRGRPGLRVAAWRATWGALRHNPVYAARHTHLTTRTDRPRLHDAQARTAVAAALLRQIHHMVVHHQTWDPTLAGPARDRRRQQVVVPTAA</sequence>
<accession>A0ABU8RPL9</accession>
<comment type="caution">
    <text evidence="4">The sequence shown here is derived from an EMBL/GenBank/DDBJ whole genome shotgun (WGS) entry which is preliminary data.</text>
</comment>
<dbReference type="InterPro" id="IPR003346">
    <property type="entry name" value="Transposase_20"/>
</dbReference>
<dbReference type="RefSeq" id="WP_339576409.1">
    <property type="nucleotide sequence ID" value="NZ_JBBIAA010000061.1"/>
</dbReference>
<keyword evidence="5" id="KW-1185">Reference proteome</keyword>
<name>A0ABU8RPL9_9ACTN</name>
<reference evidence="4 5" key="1">
    <citation type="journal article" date="2017" name="Int. J. Syst. Evol. Microbiol.">
        <title>Pseudokineococcus basanitobsidens sp. nov., isolated from volcanic rock.</title>
        <authorList>
            <person name="Lee D.W."/>
            <person name="Park M.Y."/>
            <person name="Kim J.J."/>
            <person name="Kim B.S."/>
        </authorList>
    </citation>
    <scope>NUCLEOTIDE SEQUENCE [LARGE SCALE GENOMIC DNA]</scope>
    <source>
        <strain evidence="4 5">DSM 103726</strain>
    </source>
</reference>
<dbReference type="Pfam" id="PF02371">
    <property type="entry name" value="Transposase_20"/>
    <property type="match status" value="1"/>
</dbReference>
<dbReference type="PANTHER" id="PTHR33055">
    <property type="entry name" value="TRANSPOSASE FOR INSERTION SEQUENCE ELEMENT IS1111A"/>
    <property type="match status" value="1"/>
</dbReference>
<evidence type="ECO:0000313" key="4">
    <source>
        <dbReference type="EMBL" id="MEJ5947036.1"/>
    </source>
</evidence>
<protein>
    <submittedName>
        <fullName evidence="4">Transposase</fullName>
    </submittedName>
</protein>
<dbReference type="Proteomes" id="UP001387100">
    <property type="component" value="Unassembled WGS sequence"/>
</dbReference>
<gene>
    <name evidence="4" type="ORF">WDZ17_17230</name>
</gene>
<evidence type="ECO:0000259" key="3">
    <source>
        <dbReference type="Pfam" id="PF02371"/>
    </source>
</evidence>
<dbReference type="EMBL" id="JBBIAA010000061">
    <property type="protein sequence ID" value="MEJ5947036.1"/>
    <property type="molecule type" value="Genomic_DNA"/>
</dbReference>
<dbReference type="InterPro" id="IPR002525">
    <property type="entry name" value="Transp_IS110-like_N"/>
</dbReference>
<dbReference type="Pfam" id="PF01548">
    <property type="entry name" value="DEDD_Tnp_IS110"/>
    <property type="match status" value="1"/>
</dbReference>
<feature type="compositionally biased region" description="Polar residues" evidence="1">
    <location>
        <begin position="1"/>
        <end position="12"/>
    </location>
</feature>